<organism evidence="2 3">
    <name type="scientific">Serendipita indica (strain DSM 11827)</name>
    <name type="common">Root endophyte fungus</name>
    <name type="synonym">Piriformospora indica</name>
    <dbReference type="NCBI Taxonomy" id="1109443"/>
    <lineage>
        <taxon>Eukaryota</taxon>
        <taxon>Fungi</taxon>
        <taxon>Dikarya</taxon>
        <taxon>Basidiomycota</taxon>
        <taxon>Agaricomycotina</taxon>
        <taxon>Agaricomycetes</taxon>
        <taxon>Sebacinales</taxon>
        <taxon>Serendipitaceae</taxon>
        <taxon>Serendipita</taxon>
    </lineage>
</organism>
<dbReference type="HOGENOM" id="CLU_1518465_0_0_1"/>
<sequence>MNEEDMENHGNKEDGNTDGKSSDSPESKSEAEDPTPPAATSKPISTPTQPRQGFSIDLHWQAWPPSTEAKCVDVAILAYAHWSTCTSGQVDQSEGGQSNVIQLATDSRCTDNKEVKVEVQEGKREGYQESEETDDSSPKTLPRDEEDIESDPTRKRAKKVAHAVHSPERVQPPHRKP</sequence>
<feature type="region of interest" description="Disordered" evidence="1">
    <location>
        <begin position="106"/>
        <end position="177"/>
    </location>
</feature>
<feature type="compositionally biased region" description="Basic and acidic residues" evidence="1">
    <location>
        <begin position="7"/>
        <end position="31"/>
    </location>
</feature>
<dbReference type="Proteomes" id="UP000007148">
    <property type="component" value="Unassembled WGS sequence"/>
</dbReference>
<feature type="compositionally biased region" description="Basic and acidic residues" evidence="1">
    <location>
        <begin position="108"/>
        <end position="127"/>
    </location>
</feature>
<accession>G4TPG3</accession>
<evidence type="ECO:0000313" key="3">
    <source>
        <dbReference type="Proteomes" id="UP000007148"/>
    </source>
</evidence>
<reference evidence="2 3" key="1">
    <citation type="journal article" date="2011" name="PLoS Pathog.">
        <title>Endophytic Life Strategies Decoded by Genome and Transcriptome Analyses of the Mutualistic Root Symbiont Piriformospora indica.</title>
        <authorList>
            <person name="Zuccaro A."/>
            <person name="Lahrmann U."/>
            <person name="Guldener U."/>
            <person name="Langen G."/>
            <person name="Pfiffi S."/>
            <person name="Biedenkopf D."/>
            <person name="Wong P."/>
            <person name="Samans B."/>
            <person name="Grimm C."/>
            <person name="Basiewicz M."/>
            <person name="Murat C."/>
            <person name="Martin F."/>
            <person name="Kogel K.H."/>
        </authorList>
    </citation>
    <scope>NUCLEOTIDE SEQUENCE [LARGE SCALE GENOMIC DNA]</scope>
    <source>
        <strain evidence="2 3">DSM 11827</strain>
    </source>
</reference>
<evidence type="ECO:0000256" key="1">
    <source>
        <dbReference type="SAM" id="MobiDB-lite"/>
    </source>
</evidence>
<comment type="caution">
    <text evidence="2">The sequence shown here is derived from an EMBL/GenBank/DDBJ whole genome shotgun (WGS) entry which is preliminary data.</text>
</comment>
<dbReference type="AlphaFoldDB" id="G4TPG3"/>
<feature type="region of interest" description="Disordered" evidence="1">
    <location>
        <begin position="1"/>
        <end position="55"/>
    </location>
</feature>
<evidence type="ECO:0000313" key="2">
    <source>
        <dbReference type="EMBL" id="CCA73206.1"/>
    </source>
</evidence>
<dbReference type="InParanoid" id="G4TPG3"/>
<proteinExistence type="predicted"/>
<gene>
    <name evidence="2" type="ORF">PIIN_07160</name>
</gene>
<dbReference type="EMBL" id="CAFZ01000209">
    <property type="protein sequence ID" value="CCA73206.1"/>
    <property type="molecule type" value="Genomic_DNA"/>
</dbReference>
<name>G4TPG3_SERID</name>
<protein>
    <submittedName>
        <fullName evidence="2">Uncharacterized protein</fullName>
    </submittedName>
</protein>
<keyword evidence="3" id="KW-1185">Reference proteome</keyword>
<feature type="compositionally biased region" description="Polar residues" evidence="1">
    <location>
        <begin position="42"/>
        <end position="52"/>
    </location>
</feature>